<dbReference type="EMBL" id="MQWD01000001">
    <property type="protein sequence ID" value="PAP74962.1"/>
    <property type="molecule type" value="Genomic_DNA"/>
</dbReference>
<dbReference type="PANTHER" id="PTHR45753">
    <property type="entry name" value="ORNITHINE CARBAMOYLTRANSFERASE, MITOCHONDRIAL"/>
    <property type="match status" value="1"/>
</dbReference>
<dbReference type="GO" id="GO:0042450">
    <property type="term" value="P:L-arginine biosynthetic process via ornithine"/>
    <property type="evidence" value="ECO:0007669"/>
    <property type="project" value="TreeGrafter"/>
</dbReference>
<dbReference type="Pfam" id="PF00185">
    <property type="entry name" value="OTCace"/>
    <property type="match status" value="1"/>
</dbReference>
<organism evidence="5 6">
    <name type="scientific">Rubrivirga marina</name>
    <dbReference type="NCBI Taxonomy" id="1196024"/>
    <lineage>
        <taxon>Bacteria</taxon>
        <taxon>Pseudomonadati</taxon>
        <taxon>Rhodothermota</taxon>
        <taxon>Rhodothermia</taxon>
        <taxon>Rhodothermales</taxon>
        <taxon>Rubricoccaceae</taxon>
        <taxon>Rubrivirga</taxon>
    </lineage>
</organism>
<dbReference type="PRINTS" id="PR00101">
    <property type="entry name" value="ATCASE"/>
</dbReference>
<dbReference type="NCBIfam" id="NF003384">
    <property type="entry name" value="PRK04523.1"/>
    <property type="match status" value="1"/>
</dbReference>
<evidence type="ECO:0000313" key="6">
    <source>
        <dbReference type="Proteomes" id="UP000216339"/>
    </source>
</evidence>
<dbReference type="InterPro" id="IPR006130">
    <property type="entry name" value="Asp/Orn_carbamoylTrfase"/>
</dbReference>
<proteinExistence type="inferred from homology"/>
<comment type="caution">
    <text evidence="5">The sequence shown here is derived from an EMBL/GenBank/DDBJ whole genome shotgun (WGS) entry which is preliminary data.</text>
</comment>
<evidence type="ECO:0000256" key="2">
    <source>
        <dbReference type="RuleBase" id="RU003634"/>
    </source>
</evidence>
<dbReference type="GO" id="GO:0004585">
    <property type="term" value="F:ornithine carbamoyltransferase activity"/>
    <property type="evidence" value="ECO:0007669"/>
    <property type="project" value="TreeGrafter"/>
</dbReference>
<keyword evidence="6" id="KW-1185">Reference proteome</keyword>
<dbReference type="GO" id="GO:0016597">
    <property type="term" value="F:amino acid binding"/>
    <property type="evidence" value="ECO:0007669"/>
    <property type="project" value="InterPro"/>
</dbReference>
<dbReference type="InterPro" id="IPR006131">
    <property type="entry name" value="Asp_carbamoyltransf_Asp/Orn-bd"/>
</dbReference>
<dbReference type="GO" id="GO:0019240">
    <property type="term" value="P:citrulline biosynthetic process"/>
    <property type="evidence" value="ECO:0007669"/>
    <property type="project" value="TreeGrafter"/>
</dbReference>
<dbReference type="PANTHER" id="PTHR45753:SF3">
    <property type="entry name" value="ORNITHINE TRANSCARBAMYLASE, MITOCHONDRIAL"/>
    <property type="match status" value="1"/>
</dbReference>
<reference evidence="5 6" key="1">
    <citation type="submission" date="2016-11" db="EMBL/GenBank/DDBJ databases">
        <title>Study of marine rhodopsin-containing bacteria.</title>
        <authorList>
            <person name="Yoshizawa S."/>
            <person name="Kumagai Y."/>
            <person name="Kogure K."/>
        </authorList>
    </citation>
    <scope>NUCLEOTIDE SEQUENCE [LARGE SCALE GENOMIC DNA]</scope>
    <source>
        <strain evidence="5 6">SAORIC-28</strain>
    </source>
</reference>
<dbReference type="PRINTS" id="PR00100">
    <property type="entry name" value="AOTCASE"/>
</dbReference>
<dbReference type="RefSeq" id="WP_095508587.1">
    <property type="nucleotide sequence ID" value="NZ_MQWD01000001.1"/>
</dbReference>
<dbReference type="OrthoDB" id="9802587at2"/>
<evidence type="ECO:0000259" key="3">
    <source>
        <dbReference type="Pfam" id="PF00185"/>
    </source>
</evidence>
<feature type="domain" description="Aspartate/ornithine carbamoyltransferase Asp/Orn-binding" evidence="3">
    <location>
        <begin position="186"/>
        <end position="329"/>
    </location>
</feature>
<dbReference type="InterPro" id="IPR006132">
    <property type="entry name" value="Asp/Orn_carbamoyltranf_P-bd"/>
</dbReference>
<dbReference type="Proteomes" id="UP000216339">
    <property type="component" value="Unassembled WGS sequence"/>
</dbReference>
<dbReference type="SUPFAM" id="SSF53671">
    <property type="entry name" value="Aspartate/ornithine carbamoyltransferase"/>
    <property type="match status" value="1"/>
</dbReference>
<sequence>MNHLTSWTDLPAATWQACLDRALWHRQHRAWTQSAAGKALGLVFFNPSLRTRASMDLAAAHLGAHPVTLTPGSGTWGLETRDGVTMDGDAAEHVKEAFGVLSRYVDALGVRTFATLSDYEADHEDRAFRAAVAASAVPVVNLESARWHPCQELGDAATICDHVGDPRGKKFVLHWAPHPKPLPRAVPNSAVMMAARLGMEVIVARPDGFGLDADVLALAQKEASKHGGSVTESSHRPDALSGASVVYAKAWSGGTVYDAPELEARQRASHADWRLSNGDMTRTDRAAFMHCLPVRRGVVVDGDVLDHERAIHLLQAEYRLHAQKAVLEWVWGLEGLGTGD</sequence>
<feature type="domain" description="Aspartate/ornithine carbamoyltransferase carbamoyl-P binding" evidence="4">
    <location>
        <begin position="3"/>
        <end position="159"/>
    </location>
</feature>
<gene>
    <name evidence="5" type="ORF">BSZ37_00105</name>
</gene>
<comment type="similarity">
    <text evidence="2">Belongs to the aspartate/ornithine carbamoyltransferase superfamily.</text>
</comment>
<evidence type="ECO:0000256" key="1">
    <source>
        <dbReference type="ARBA" id="ARBA00022679"/>
    </source>
</evidence>
<accession>A0A271IUT5</accession>
<evidence type="ECO:0000313" key="5">
    <source>
        <dbReference type="EMBL" id="PAP74962.1"/>
    </source>
</evidence>
<protein>
    <submittedName>
        <fullName evidence="5">Acetylornithine carbamoyltransferase</fullName>
    </submittedName>
</protein>
<dbReference type="Pfam" id="PF02729">
    <property type="entry name" value="OTCace_N"/>
    <property type="match status" value="1"/>
</dbReference>
<evidence type="ECO:0000259" key="4">
    <source>
        <dbReference type="Pfam" id="PF02729"/>
    </source>
</evidence>
<keyword evidence="1 2" id="KW-0808">Transferase</keyword>
<dbReference type="InterPro" id="IPR036901">
    <property type="entry name" value="Asp/Orn_carbamoylTrfase_sf"/>
</dbReference>
<dbReference type="AlphaFoldDB" id="A0A271IUT5"/>
<name>A0A271IUT5_9BACT</name>
<dbReference type="Gene3D" id="3.40.50.1370">
    <property type="entry name" value="Aspartate/ornithine carbamoyltransferase"/>
    <property type="match status" value="2"/>
</dbReference>